<dbReference type="SUPFAM" id="SSF53720">
    <property type="entry name" value="ALDH-like"/>
    <property type="match status" value="1"/>
</dbReference>
<sequence length="460" mass="50744">MTAIDVRTLAEELRARRTPGFWRSRRWRLDQLDGLSSMLSQNITLWEQALAKDLGKSDLESHLTEISVVLEEVRLAKRNLWRWMLPHPKPVPASLQPAWAHTVRDPLGAVLVIAPWNYPLQLSLAPLVGAIAGGNSAVVKPSELAPATSELLARLAPIYLDSRAVQVIEGAVDETTALLEQRWDLIFYTGNGRVARIVAAAAAKHLTPTVLELGGKSPVYVDASANLQVSARRLVWAKSMNAGQTCIAPDYVLVHESVREPFVEELRQAVLEQLGTAPATNAEYATIVNERHFDRLRGLMDSGTRRLGGGINRDQLRIEPTVLTDVDPDSSVMAEEIFGPILPIIDVADVEEAIDFVTERDKPLALYVYAEDTAVVRRFQHETTSGALGVNVSLAHAAVPGLPFGGVGESGMGAYHGRKSFEAFTHEKGVLAKPTQLDTLRLIYPPHSERRRKLLRRLFR</sequence>
<feature type="active site" evidence="5 6">
    <location>
        <position position="212"/>
    </location>
</feature>
<dbReference type="Gene3D" id="3.40.309.10">
    <property type="entry name" value="Aldehyde Dehydrogenase, Chain A, domain 2"/>
    <property type="match status" value="1"/>
</dbReference>
<gene>
    <name evidence="9" type="ORF">H9830_04275</name>
</gene>
<dbReference type="InterPro" id="IPR016162">
    <property type="entry name" value="Ald_DH_N"/>
</dbReference>
<keyword evidence="3" id="KW-0520">NAD</keyword>
<dbReference type="FunFam" id="3.40.605.10:FF:000004">
    <property type="entry name" value="Aldehyde dehydrogenase"/>
    <property type="match status" value="1"/>
</dbReference>
<evidence type="ECO:0000256" key="3">
    <source>
        <dbReference type="ARBA" id="ARBA00023027"/>
    </source>
</evidence>
<reference evidence="9" key="2">
    <citation type="submission" date="2021-04" db="EMBL/GenBank/DDBJ databases">
        <authorList>
            <person name="Gilroy R."/>
        </authorList>
    </citation>
    <scope>NUCLEOTIDE SEQUENCE</scope>
    <source>
        <strain evidence="9">ChiGjej1B1-98</strain>
    </source>
</reference>
<evidence type="ECO:0000256" key="1">
    <source>
        <dbReference type="ARBA" id="ARBA00009986"/>
    </source>
</evidence>
<feature type="domain" description="Aldehyde dehydrogenase" evidence="8">
    <location>
        <begin position="28"/>
        <end position="428"/>
    </location>
</feature>
<comment type="caution">
    <text evidence="9">The sequence shown here is derived from an EMBL/GenBank/DDBJ whole genome shotgun (WGS) entry which is preliminary data.</text>
</comment>
<dbReference type="PANTHER" id="PTHR43570">
    <property type="entry name" value="ALDEHYDE DEHYDROGENASE"/>
    <property type="match status" value="1"/>
</dbReference>
<evidence type="ECO:0000313" key="10">
    <source>
        <dbReference type="Proteomes" id="UP000824005"/>
    </source>
</evidence>
<name>A0A9D1YUB7_9MICO</name>
<evidence type="ECO:0000259" key="8">
    <source>
        <dbReference type="Pfam" id="PF00171"/>
    </source>
</evidence>
<accession>A0A9D1YUB7</accession>
<proteinExistence type="inferred from homology"/>
<dbReference type="FunFam" id="3.40.309.10:FF:000003">
    <property type="entry name" value="Aldehyde dehydrogenase"/>
    <property type="match status" value="1"/>
</dbReference>
<dbReference type="PROSITE" id="PS00687">
    <property type="entry name" value="ALDEHYDE_DEHYDR_GLU"/>
    <property type="match status" value="1"/>
</dbReference>
<dbReference type="InterPro" id="IPR015590">
    <property type="entry name" value="Aldehyde_DH_dom"/>
</dbReference>
<dbReference type="CDD" id="cd07087">
    <property type="entry name" value="ALDH_F3-13-14_CALDH-like"/>
    <property type="match status" value="1"/>
</dbReference>
<dbReference type="Gene3D" id="3.40.605.10">
    <property type="entry name" value="Aldehyde Dehydrogenase, Chain A, domain 1"/>
    <property type="match status" value="1"/>
</dbReference>
<dbReference type="InterPro" id="IPR016163">
    <property type="entry name" value="Ald_DH_C"/>
</dbReference>
<feature type="active site" evidence="5">
    <location>
        <position position="246"/>
    </location>
</feature>
<keyword evidence="2 4" id="KW-0560">Oxidoreductase</keyword>
<dbReference type="PIRSF" id="PIRSF036492">
    <property type="entry name" value="ALDH"/>
    <property type="match status" value="1"/>
</dbReference>
<evidence type="ECO:0000256" key="6">
    <source>
        <dbReference type="PROSITE-ProRule" id="PRU10007"/>
    </source>
</evidence>
<organism evidence="9 10">
    <name type="scientific">Candidatus Agrococcus pullicola</name>
    <dbReference type="NCBI Taxonomy" id="2838429"/>
    <lineage>
        <taxon>Bacteria</taxon>
        <taxon>Bacillati</taxon>
        <taxon>Actinomycetota</taxon>
        <taxon>Actinomycetes</taxon>
        <taxon>Micrococcales</taxon>
        <taxon>Microbacteriaceae</taxon>
        <taxon>Agrococcus</taxon>
    </lineage>
</organism>
<evidence type="ECO:0000256" key="2">
    <source>
        <dbReference type="ARBA" id="ARBA00023002"/>
    </source>
</evidence>
<evidence type="ECO:0000256" key="5">
    <source>
        <dbReference type="PIRSR" id="PIRSR036492-1"/>
    </source>
</evidence>
<dbReference type="Proteomes" id="UP000824005">
    <property type="component" value="Unassembled WGS sequence"/>
</dbReference>
<dbReference type="AlphaFoldDB" id="A0A9D1YUB7"/>
<evidence type="ECO:0000256" key="7">
    <source>
        <dbReference type="RuleBase" id="RU003345"/>
    </source>
</evidence>
<dbReference type="GO" id="GO:0005737">
    <property type="term" value="C:cytoplasm"/>
    <property type="evidence" value="ECO:0007669"/>
    <property type="project" value="TreeGrafter"/>
</dbReference>
<dbReference type="PANTHER" id="PTHR43570:SF16">
    <property type="entry name" value="ALDEHYDE DEHYDROGENASE TYPE III, ISOFORM Q"/>
    <property type="match status" value="1"/>
</dbReference>
<dbReference type="GO" id="GO:0006081">
    <property type="term" value="P:aldehyde metabolic process"/>
    <property type="evidence" value="ECO:0007669"/>
    <property type="project" value="InterPro"/>
</dbReference>
<evidence type="ECO:0000313" key="9">
    <source>
        <dbReference type="EMBL" id="HIY65473.1"/>
    </source>
</evidence>
<protein>
    <recommendedName>
        <fullName evidence="4">Aldehyde dehydrogenase</fullName>
    </recommendedName>
</protein>
<dbReference type="InterPro" id="IPR016161">
    <property type="entry name" value="Ald_DH/histidinol_DH"/>
</dbReference>
<dbReference type="InterPro" id="IPR012394">
    <property type="entry name" value="Aldehyde_DH_NAD(P)"/>
</dbReference>
<dbReference type="Pfam" id="PF00171">
    <property type="entry name" value="Aldedh"/>
    <property type="match status" value="1"/>
</dbReference>
<reference evidence="9" key="1">
    <citation type="journal article" date="2021" name="PeerJ">
        <title>Extensive microbial diversity within the chicken gut microbiome revealed by metagenomics and culture.</title>
        <authorList>
            <person name="Gilroy R."/>
            <person name="Ravi A."/>
            <person name="Getino M."/>
            <person name="Pursley I."/>
            <person name="Horton D.L."/>
            <person name="Alikhan N.F."/>
            <person name="Baker D."/>
            <person name="Gharbi K."/>
            <person name="Hall N."/>
            <person name="Watson M."/>
            <person name="Adriaenssens E.M."/>
            <person name="Foster-Nyarko E."/>
            <person name="Jarju S."/>
            <person name="Secka A."/>
            <person name="Antonio M."/>
            <person name="Oren A."/>
            <person name="Chaudhuri R.R."/>
            <person name="La Ragione R."/>
            <person name="Hildebrand F."/>
            <person name="Pallen M.J."/>
        </authorList>
    </citation>
    <scope>NUCLEOTIDE SEQUENCE</scope>
    <source>
        <strain evidence="9">ChiGjej1B1-98</strain>
    </source>
</reference>
<comment type="similarity">
    <text evidence="1 4 7">Belongs to the aldehyde dehydrogenase family.</text>
</comment>
<dbReference type="InterPro" id="IPR029510">
    <property type="entry name" value="Ald_DH_CS_GLU"/>
</dbReference>
<evidence type="ECO:0000256" key="4">
    <source>
        <dbReference type="PIRNR" id="PIRNR036492"/>
    </source>
</evidence>
<dbReference type="EMBL" id="DXDC01000125">
    <property type="protein sequence ID" value="HIY65473.1"/>
    <property type="molecule type" value="Genomic_DNA"/>
</dbReference>
<dbReference type="GO" id="GO:0004029">
    <property type="term" value="F:aldehyde dehydrogenase (NAD+) activity"/>
    <property type="evidence" value="ECO:0007669"/>
    <property type="project" value="TreeGrafter"/>
</dbReference>